<evidence type="ECO:0000256" key="1">
    <source>
        <dbReference type="ARBA" id="ARBA00004167"/>
    </source>
</evidence>
<name>A0AA36B469_OCTVU</name>
<dbReference type="InterPro" id="IPR051221">
    <property type="entry name" value="LDLR-related"/>
</dbReference>
<dbReference type="GO" id="GO:0006898">
    <property type="term" value="P:receptor-mediated endocytosis"/>
    <property type="evidence" value="ECO:0007669"/>
    <property type="project" value="TreeGrafter"/>
</dbReference>
<feature type="disulfide bond" evidence="10">
    <location>
        <begin position="28"/>
        <end position="40"/>
    </location>
</feature>
<evidence type="ECO:0000256" key="10">
    <source>
        <dbReference type="PROSITE-ProRule" id="PRU00124"/>
    </source>
</evidence>
<keyword evidence="5 12" id="KW-1133">Transmembrane helix</keyword>
<evidence type="ECO:0000256" key="13">
    <source>
        <dbReference type="SAM" id="SignalP"/>
    </source>
</evidence>
<feature type="signal peptide" evidence="13">
    <location>
        <begin position="1"/>
        <end position="23"/>
    </location>
</feature>
<dbReference type="GO" id="GO:0043235">
    <property type="term" value="C:receptor complex"/>
    <property type="evidence" value="ECO:0007669"/>
    <property type="project" value="TreeGrafter"/>
</dbReference>
<dbReference type="Gene3D" id="4.10.400.10">
    <property type="entry name" value="Low-density Lipoprotein Receptor"/>
    <property type="match status" value="3"/>
</dbReference>
<evidence type="ECO:0000313" key="15">
    <source>
        <dbReference type="Proteomes" id="UP001162480"/>
    </source>
</evidence>
<evidence type="ECO:0000256" key="5">
    <source>
        <dbReference type="ARBA" id="ARBA00022989"/>
    </source>
</evidence>
<feature type="disulfide bond" evidence="10">
    <location>
        <begin position="73"/>
        <end position="91"/>
    </location>
</feature>
<feature type="disulfide bond" evidence="10">
    <location>
        <begin position="85"/>
        <end position="100"/>
    </location>
</feature>
<keyword evidence="2 12" id="KW-0812">Transmembrane</keyword>
<feature type="compositionally biased region" description="Polar residues" evidence="11">
    <location>
        <begin position="231"/>
        <end position="258"/>
    </location>
</feature>
<evidence type="ECO:0000313" key="14">
    <source>
        <dbReference type="EMBL" id="CAI9726642.1"/>
    </source>
</evidence>
<dbReference type="GO" id="GO:0016324">
    <property type="term" value="C:apical plasma membrane"/>
    <property type="evidence" value="ECO:0007669"/>
    <property type="project" value="TreeGrafter"/>
</dbReference>
<dbReference type="SUPFAM" id="SSF57424">
    <property type="entry name" value="LDL receptor-like module"/>
    <property type="match status" value="3"/>
</dbReference>
<keyword evidence="7 10" id="KW-1015">Disulfide bond</keyword>
<feature type="disulfide bond" evidence="10">
    <location>
        <begin position="115"/>
        <end position="133"/>
    </location>
</feature>
<dbReference type="PANTHER" id="PTHR22722:SF12">
    <property type="entry name" value="EGF-LIKE DOMAIN-CONTAINING PROTEIN"/>
    <property type="match status" value="1"/>
</dbReference>
<sequence length="287" mass="32633">MRDLSVLIFTLLLTAAFYSAAYAASHECEGSNISCGDGKCISPEWLCDRQKDCVDGSDERNCTNICKEDEFQCDAKTCISVKWVCDDETDCPRGEDEMDCDTSGNQNCQHNEVSCGDGNCISKEWLCDGEPDCLNGMDEKSCNDSDDLNPNTVVPPVSTDNQGETENRTFHILDQANNSDDEQHRRRQNQRNNRRRTTPYPGDEGNNQLEREERRRQRKERKRKEEEDNLRNGSDQSGNHGDQTNSVRKASGVRSKNSSIRHRQTMFQGVFVWCLIFVLVCNWIGCC</sequence>
<feature type="disulfide bond" evidence="10">
    <location>
        <begin position="35"/>
        <end position="53"/>
    </location>
</feature>
<feature type="transmembrane region" description="Helical" evidence="12">
    <location>
        <begin position="266"/>
        <end position="285"/>
    </location>
</feature>
<keyword evidence="9" id="KW-0325">Glycoprotein</keyword>
<dbReference type="InterPro" id="IPR002172">
    <property type="entry name" value="LDrepeatLR_classA_rpt"/>
</dbReference>
<dbReference type="Proteomes" id="UP001162480">
    <property type="component" value="Chromosome 8"/>
</dbReference>
<dbReference type="SMART" id="SM00192">
    <property type="entry name" value="LDLa"/>
    <property type="match status" value="3"/>
</dbReference>
<evidence type="ECO:0000256" key="12">
    <source>
        <dbReference type="SAM" id="Phobius"/>
    </source>
</evidence>
<proteinExistence type="predicted"/>
<feature type="disulfide bond" evidence="10">
    <location>
        <begin position="47"/>
        <end position="62"/>
    </location>
</feature>
<feature type="region of interest" description="Disordered" evidence="11">
    <location>
        <begin position="144"/>
        <end position="259"/>
    </location>
</feature>
<feature type="chain" id="PRO_5041461323" evidence="13">
    <location>
        <begin position="24"/>
        <end position="287"/>
    </location>
</feature>
<evidence type="ECO:0000256" key="4">
    <source>
        <dbReference type="ARBA" id="ARBA00022737"/>
    </source>
</evidence>
<dbReference type="PRINTS" id="PR00261">
    <property type="entry name" value="LDLRECEPTOR"/>
</dbReference>
<reference evidence="14" key="1">
    <citation type="submission" date="2023-08" db="EMBL/GenBank/DDBJ databases">
        <authorList>
            <person name="Alioto T."/>
            <person name="Alioto T."/>
            <person name="Gomez Garrido J."/>
        </authorList>
    </citation>
    <scope>NUCLEOTIDE SEQUENCE</scope>
</reference>
<dbReference type="PANTHER" id="PTHR22722">
    <property type="entry name" value="LOW-DENSITY LIPOPROTEIN RECEPTOR-RELATED PROTEIN 2-RELATED"/>
    <property type="match status" value="1"/>
</dbReference>
<evidence type="ECO:0000256" key="3">
    <source>
        <dbReference type="ARBA" id="ARBA00022729"/>
    </source>
</evidence>
<keyword evidence="6 12" id="KW-0472">Membrane</keyword>
<dbReference type="PROSITE" id="PS50068">
    <property type="entry name" value="LDLRA_2"/>
    <property type="match status" value="3"/>
</dbReference>
<evidence type="ECO:0000256" key="6">
    <source>
        <dbReference type="ARBA" id="ARBA00023136"/>
    </source>
</evidence>
<dbReference type="Pfam" id="PF00057">
    <property type="entry name" value="Ldl_recept_a"/>
    <property type="match status" value="3"/>
</dbReference>
<evidence type="ECO:0000256" key="9">
    <source>
        <dbReference type="ARBA" id="ARBA00023180"/>
    </source>
</evidence>
<dbReference type="InterPro" id="IPR023415">
    <property type="entry name" value="LDLR_class-A_CS"/>
</dbReference>
<keyword evidence="3 13" id="KW-0732">Signal</keyword>
<evidence type="ECO:0000256" key="11">
    <source>
        <dbReference type="SAM" id="MobiDB-lite"/>
    </source>
</evidence>
<dbReference type="GO" id="GO:0042562">
    <property type="term" value="F:hormone binding"/>
    <property type="evidence" value="ECO:0007669"/>
    <property type="project" value="TreeGrafter"/>
</dbReference>
<dbReference type="FunFam" id="4.10.400.10:FF:000034">
    <property type="entry name" value="Low-density lipoprotein receptor-related protein 2"/>
    <property type="match status" value="1"/>
</dbReference>
<feature type="disulfide bond" evidence="10">
    <location>
        <begin position="127"/>
        <end position="142"/>
    </location>
</feature>
<feature type="disulfide bond" evidence="10">
    <location>
        <begin position="108"/>
        <end position="120"/>
    </location>
</feature>
<gene>
    <name evidence="14" type="ORF">OCTVUL_1B002276</name>
</gene>
<keyword evidence="8" id="KW-0675">Receptor</keyword>
<comment type="subcellular location">
    <subcellularLocation>
        <location evidence="1">Membrane</location>
        <topology evidence="1">Single-pass membrane protein</topology>
    </subcellularLocation>
</comment>
<dbReference type="AlphaFoldDB" id="A0AA36B469"/>
<protein>
    <submittedName>
        <fullName evidence="14">Low-density lipoprotein receptor-like isoform X3</fullName>
    </submittedName>
</protein>
<dbReference type="PROSITE" id="PS01209">
    <property type="entry name" value="LDLRA_1"/>
    <property type="match status" value="1"/>
</dbReference>
<dbReference type="InterPro" id="IPR036055">
    <property type="entry name" value="LDL_receptor-like_sf"/>
</dbReference>
<feature type="compositionally biased region" description="Polar residues" evidence="11">
    <location>
        <begin position="148"/>
        <end position="164"/>
    </location>
</feature>
<dbReference type="EMBL" id="OX597821">
    <property type="protein sequence ID" value="CAI9726642.1"/>
    <property type="molecule type" value="Genomic_DNA"/>
</dbReference>
<evidence type="ECO:0000256" key="2">
    <source>
        <dbReference type="ARBA" id="ARBA00022692"/>
    </source>
</evidence>
<evidence type="ECO:0000256" key="7">
    <source>
        <dbReference type="ARBA" id="ARBA00023157"/>
    </source>
</evidence>
<organism evidence="14 15">
    <name type="scientific">Octopus vulgaris</name>
    <name type="common">Common octopus</name>
    <dbReference type="NCBI Taxonomy" id="6645"/>
    <lineage>
        <taxon>Eukaryota</taxon>
        <taxon>Metazoa</taxon>
        <taxon>Spiralia</taxon>
        <taxon>Lophotrochozoa</taxon>
        <taxon>Mollusca</taxon>
        <taxon>Cephalopoda</taxon>
        <taxon>Coleoidea</taxon>
        <taxon>Octopodiformes</taxon>
        <taxon>Octopoda</taxon>
        <taxon>Incirrata</taxon>
        <taxon>Octopodidae</taxon>
        <taxon>Octopus</taxon>
    </lineage>
</organism>
<feature type="disulfide bond" evidence="10">
    <location>
        <begin position="66"/>
        <end position="78"/>
    </location>
</feature>
<dbReference type="CDD" id="cd00112">
    <property type="entry name" value="LDLa"/>
    <property type="match status" value="3"/>
</dbReference>
<feature type="compositionally biased region" description="Basic residues" evidence="11">
    <location>
        <begin position="185"/>
        <end position="197"/>
    </location>
</feature>
<keyword evidence="4" id="KW-0677">Repeat</keyword>
<evidence type="ECO:0000256" key="8">
    <source>
        <dbReference type="ARBA" id="ARBA00023170"/>
    </source>
</evidence>
<keyword evidence="15" id="KW-1185">Reference proteome</keyword>
<accession>A0AA36B469</accession>